<sequence length="92" mass="10570">MKPTIKGRRTIMRQFHLCYNDLCKRQSVMPLAAVMAHQKKNMLRLSGDRLTYEEWVPVLHALSLDNSLHFIGVHSTHAAKTGNSVYAHYAYT</sequence>
<comment type="caution">
    <text evidence="1">The sequence shown here is derived from an EMBL/GenBank/DDBJ whole genome shotgun (WGS) entry which is preliminary data.</text>
</comment>
<gene>
    <name evidence="1" type="ORF">Cfor_06584</name>
</gene>
<dbReference type="OrthoDB" id="78308at2759"/>
<dbReference type="AlphaFoldDB" id="A0A6L2PDJ9"/>
<evidence type="ECO:0000313" key="2">
    <source>
        <dbReference type="Proteomes" id="UP000502823"/>
    </source>
</evidence>
<dbReference type="Proteomes" id="UP000502823">
    <property type="component" value="Unassembled WGS sequence"/>
</dbReference>
<reference evidence="2" key="1">
    <citation type="submission" date="2020-01" db="EMBL/GenBank/DDBJ databases">
        <title>Draft genome sequence of the Termite Coptotermes fromosanus.</title>
        <authorList>
            <person name="Itakura S."/>
            <person name="Yosikawa Y."/>
            <person name="Umezawa K."/>
        </authorList>
    </citation>
    <scope>NUCLEOTIDE SEQUENCE [LARGE SCALE GENOMIC DNA]</scope>
</reference>
<accession>A0A6L2PDJ9</accession>
<dbReference type="EMBL" id="BLKM01000077">
    <property type="protein sequence ID" value="GFG28665.1"/>
    <property type="molecule type" value="Genomic_DNA"/>
</dbReference>
<evidence type="ECO:0000313" key="1">
    <source>
        <dbReference type="EMBL" id="GFG28665.1"/>
    </source>
</evidence>
<organism evidence="1 2">
    <name type="scientific">Coptotermes formosanus</name>
    <name type="common">Formosan subterranean termite</name>
    <dbReference type="NCBI Taxonomy" id="36987"/>
    <lineage>
        <taxon>Eukaryota</taxon>
        <taxon>Metazoa</taxon>
        <taxon>Ecdysozoa</taxon>
        <taxon>Arthropoda</taxon>
        <taxon>Hexapoda</taxon>
        <taxon>Insecta</taxon>
        <taxon>Pterygota</taxon>
        <taxon>Neoptera</taxon>
        <taxon>Polyneoptera</taxon>
        <taxon>Dictyoptera</taxon>
        <taxon>Blattodea</taxon>
        <taxon>Blattoidea</taxon>
        <taxon>Termitoidae</taxon>
        <taxon>Rhinotermitidae</taxon>
        <taxon>Coptotermes</taxon>
    </lineage>
</organism>
<keyword evidence="2" id="KW-1185">Reference proteome</keyword>
<proteinExistence type="predicted"/>
<name>A0A6L2PDJ9_COPFO</name>
<protein>
    <submittedName>
        <fullName evidence="1">Uncharacterized protein</fullName>
    </submittedName>
</protein>
<dbReference type="InParanoid" id="A0A6L2PDJ9"/>